<comment type="similarity">
    <text evidence="1">Belongs to the short-chain dehydrogenases/reductases (SDR) family.</text>
</comment>
<dbReference type="STRING" id="1921510.BSL82_08520"/>
<sequence length="256" mass="26652">MGGSMGVGNTSRNAVVLGASAEGGSGWAIAERLAEEGYKVAVAARRREGLEALATRIGGIAIVADAAQPPSMAAMIRQAKEQLGEIDVAVNAAAIAPTGLIKDASDDDIERALNVNYVGSVHFIRHAAGAMRDGGLILLISSSSANQPLLPMFPYACAKAAADCLVRYAALEFGPRGIRVNSILPGPIKTGMAAHIYAEPGAEERRAREIPLGRVALPKDIADAVMAFVHAPYLTGHNLPVSGGMHLTRPARRDDT</sequence>
<dbReference type="Proteomes" id="UP000182063">
    <property type="component" value="Chromosome"/>
</dbReference>
<protein>
    <submittedName>
        <fullName evidence="3">Short-chain dehydrogenase</fullName>
    </submittedName>
</protein>
<dbReference type="Pfam" id="PF13561">
    <property type="entry name" value="adh_short_C2"/>
    <property type="match status" value="1"/>
</dbReference>
<organism evidence="3 4">
    <name type="scientific">Tardibacter chloracetimidivorans</name>
    <dbReference type="NCBI Taxonomy" id="1921510"/>
    <lineage>
        <taxon>Bacteria</taxon>
        <taxon>Pseudomonadati</taxon>
        <taxon>Pseudomonadota</taxon>
        <taxon>Alphaproteobacteria</taxon>
        <taxon>Sphingomonadales</taxon>
        <taxon>Sphingomonadaceae</taxon>
        <taxon>Tardibacter</taxon>
    </lineage>
</organism>
<accession>A0A1L3ZUS7</accession>
<dbReference type="PANTHER" id="PTHR43669">
    <property type="entry name" value="5-KETO-D-GLUCONATE 5-REDUCTASE"/>
    <property type="match status" value="1"/>
</dbReference>
<evidence type="ECO:0000256" key="2">
    <source>
        <dbReference type="ARBA" id="ARBA00023002"/>
    </source>
</evidence>
<dbReference type="PRINTS" id="PR00081">
    <property type="entry name" value="GDHRDH"/>
</dbReference>
<dbReference type="KEGG" id="sphj:BSL82_08520"/>
<keyword evidence="2" id="KW-0560">Oxidoreductase</keyword>
<dbReference type="InterPro" id="IPR036291">
    <property type="entry name" value="NAD(P)-bd_dom_sf"/>
</dbReference>
<dbReference type="GO" id="GO:0016491">
    <property type="term" value="F:oxidoreductase activity"/>
    <property type="evidence" value="ECO:0007669"/>
    <property type="project" value="UniProtKB-KW"/>
</dbReference>
<gene>
    <name evidence="3" type="ORF">BSL82_08520</name>
</gene>
<dbReference type="EMBL" id="CP018221">
    <property type="protein sequence ID" value="API59350.1"/>
    <property type="molecule type" value="Genomic_DNA"/>
</dbReference>
<evidence type="ECO:0000313" key="4">
    <source>
        <dbReference type="Proteomes" id="UP000182063"/>
    </source>
</evidence>
<proteinExistence type="inferred from homology"/>
<dbReference type="SUPFAM" id="SSF51735">
    <property type="entry name" value="NAD(P)-binding Rossmann-fold domains"/>
    <property type="match status" value="1"/>
</dbReference>
<dbReference type="AlphaFoldDB" id="A0A1L3ZUS7"/>
<keyword evidence="4" id="KW-1185">Reference proteome</keyword>
<dbReference type="CDD" id="cd05233">
    <property type="entry name" value="SDR_c"/>
    <property type="match status" value="1"/>
</dbReference>
<dbReference type="InterPro" id="IPR002347">
    <property type="entry name" value="SDR_fam"/>
</dbReference>
<reference evidence="4" key="1">
    <citation type="submission" date="2016-11" db="EMBL/GenBank/DDBJ databases">
        <title>Complete Genome Sequence of alachlor-degrading Sphingomonas sp. strain JJ-A5.</title>
        <authorList>
            <person name="Lee H."/>
            <person name="Ka J.-O."/>
        </authorList>
    </citation>
    <scope>NUCLEOTIDE SEQUENCE [LARGE SCALE GENOMIC DNA]</scope>
    <source>
        <strain evidence="4">JJ-A5</strain>
    </source>
</reference>
<evidence type="ECO:0000313" key="3">
    <source>
        <dbReference type="EMBL" id="API59350.1"/>
    </source>
</evidence>
<dbReference type="Gene3D" id="3.40.50.720">
    <property type="entry name" value="NAD(P)-binding Rossmann-like Domain"/>
    <property type="match status" value="1"/>
</dbReference>
<dbReference type="PANTHER" id="PTHR43669:SF3">
    <property type="entry name" value="ALCOHOL DEHYDROGENASE, PUTATIVE (AFU_ORTHOLOGUE AFUA_3G03445)-RELATED"/>
    <property type="match status" value="1"/>
</dbReference>
<evidence type="ECO:0000256" key="1">
    <source>
        <dbReference type="ARBA" id="ARBA00006484"/>
    </source>
</evidence>
<name>A0A1L3ZUS7_9SPHN</name>